<feature type="non-terminal residue" evidence="1">
    <location>
        <position position="1"/>
    </location>
</feature>
<dbReference type="EMBL" id="CAJVQB010048020">
    <property type="protein sequence ID" value="CAG8833764.1"/>
    <property type="molecule type" value="Genomic_DNA"/>
</dbReference>
<protein>
    <submittedName>
        <fullName evidence="1">34502_t:CDS:1</fullName>
    </submittedName>
</protein>
<keyword evidence="2" id="KW-1185">Reference proteome</keyword>
<accession>A0ABN7WJT7</accession>
<proteinExistence type="predicted"/>
<reference evidence="1 2" key="1">
    <citation type="submission" date="2021-06" db="EMBL/GenBank/DDBJ databases">
        <authorList>
            <person name="Kallberg Y."/>
            <person name="Tangrot J."/>
            <person name="Rosling A."/>
        </authorList>
    </citation>
    <scope>NUCLEOTIDE SEQUENCE [LARGE SCALE GENOMIC DNA]</scope>
    <source>
        <strain evidence="1 2">120-4 pot B 10/14</strain>
    </source>
</reference>
<evidence type="ECO:0000313" key="2">
    <source>
        <dbReference type="Proteomes" id="UP000789901"/>
    </source>
</evidence>
<gene>
    <name evidence="1" type="ORF">GMARGA_LOCUS31716</name>
</gene>
<name>A0ABN7WJT7_GIGMA</name>
<evidence type="ECO:0000313" key="1">
    <source>
        <dbReference type="EMBL" id="CAG8833764.1"/>
    </source>
</evidence>
<organism evidence="1 2">
    <name type="scientific">Gigaspora margarita</name>
    <dbReference type="NCBI Taxonomy" id="4874"/>
    <lineage>
        <taxon>Eukaryota</taxon>
        <taxon>Fungi</taxon>
        <taxon>Fungi incertae sedis</taxon>
        <taxon>Mucoromycota</taxon>
        <taxon>Glomeromycotina</taxon>
        <taxon>Glomeromycetes</taxon>
        <taxon>Diversisporales</taxon>
        <taxon>Gigasporaceae</taxon>
        <taxon>Gigaspora</taxon>
    </lineage>
</organism>
<sequence length="47" mass="5443">KDKPKPILMPELPTEIIDLFFEDTNKGKSDQDKVNEQIEIVNVDDKD</sequence>
<comment type="caution">
    <text evidence="1">The sequence shown here is derived from an EMBL/GenBank/DDBJ whole genome shotgun (WGS) entry which is preliminary data.</text>
</comment>
<dbReference type="Proteomes" id="UP000789901">
    <property type="component" value="Unassembled WGS sequence"/>
</dbReference>